<dbReference type="Proteomes" id="UP000828048">
    <property type="component" value="Chromosome 1"/>
</dbReference>
<proteinExistence type="predicted"/>
<reference evidence="1 2" key="1">
    <citation type="journal article" date="2021" name="Hortic Res">
        <title>High-quality reference genome and annotation aids understanding of berry development for evergreen blueberry (Vaccinium darrowii).</title>
        <authorList>
            <person name="Yu J."/>
            <person name="Hulse-Kemp A.M."/>
            <person name="Babiker E."/>
            <person name="Staton M."/>
        </authorList>
    </citation>
    <scope>NUCLEOTIDE SEQUENCE [LARGE SCALE GENOMIC DNA]</scope>
    <source>
        <strain evidence="2">cv. NJ 8807/NJ 8810</strain>
        <tissue evidence="1">Young leaf</tissue>
    </source>
</reference>
<keyword evidence="2" id="KW-1185">Reference proteome</keyword>
<organism evidence="1 2">
    <name type="scientific">Vaccinium darrowii</name>
    <dbReference type="NCBI Taxonomy" id="229202"/>
    <lineage>
        <taxon>Eukaryota</taxon>
        <taxon>Viridiplantae</taxon>
        <taxon>Streptophyta</taxon>
        <taxon>Embryophyta</taxon>
        <taxon>Tracheophyta</taxon>
        <taxon>Spermatophyta</taxon>
        <taxon>Magnoliopsida</taxon>
        <taxon>eudicotyledons</taxon>
        <taxon>Gunneridae</taxon>
        <taxon>Pentapetalae</taxon>
        <taxon>asterids</taxon>
        <taxon>Ericales</taxon>
        <taxon>Ericaceae</taxon>
        <taxon>Vaccinioideae</taxon>
        <taxon>Vaccinieae</taxon>
        <taxon>Vaccinium</taxon>
    </lineage>
</organism>
<dbReference type="EMBL" id="CM037151">
    <property type="protein sequence ID" value="KAH7842405.1"/>
    <property type="molecule type" value="Genomic_DNA"/>
</dbReference>
<gene>
    <name evidence="1" type="ORF">Vadar_004953</name>
</gene>
<protein>
    <submittedName>
        <fullName evidence="1">Uncharacterized protein</fullName>
    </submittedName>
</protein>
<name>A0ACB7XPE2_9ERIC</name>
<sequence length="111" mass="12776">MKTVRRIWRRGKACIATGLPVDVSSRIPGRVGRKRVQFDPNQMKEIPLRRRTNIRSLSKALNIPKSTLHKRIKKGYYKEMVGITGIKDEYPSPTSQYELTRIAPTILADQQ</sequence>
<evidence type="ECO:0000313" key="1">
    <source>
        <dbReference type="EMBL" id="KAH7842405.1"/>
    </source>
</evidence>
<evidence type="ECO:0000313" key="2">
    <source>
        <dbReference type="Proteomes" id="UP000828048"/>
    </source>
</evidence>
<comment type="caution">
    <text evidence="1">The sequence shown here is derived from an EMBL/GenBank/DDBJ whole genome shotgun (WGS) entry which is preliminary data.</text>
</comment>
<accession>A0ACB7XPE2</accession>